<dbReference type="UniPathway" id="UPA00219"/>
<keyword evidence="10 16" id="KW-0133">Cell shape</keyword>
<keyword evidence="6 16" id="KW-0132">Cell division</keyword>
<comment type="subcellular location">
    <subcellularLocation>
        <location evidence="3 16">Cytoplasm</location>
    </subcellularLocation>
</comment>
<keyword evidence="11 16" id="KW-0573">Peptidoglycan synthesis</keyword>
<dbReference type="OrthoDB" id="9804753at2"/>
<feature type="domain" description="FAD-binding PCMH-type" evidence="17">
    <location>
        <begin position="33"/>
        <end position="197"/>
    </location>
</feature>
<comment type="catalytic activity">
    <reaction evidence="15 16">
        <text>UDP-N-acetyl-alpha-D-muramate + NADP(+) = UDP-N-acetyl-3-O-(1-carboxyvinyl)-alpha-D-glucosamine + NADPH + H(+)</text>
        <dbReference type="Rhea" id="RHEA:12248"/>
        <dbReference type="ChEBI" id="CHEBI:15378"/>
        <dbReference type="ChEBI" id="CHEBI:57783"/>
        <dbReference type="ChEBI" id="CHEBI:58349"/>
        <dbReference type="ChEBI" id="CHEBI:68483"/>
        <dbReference type="ChEBI" id="CHEBI:70757"/>
        <dbReference type="EC" id="1.3.1.98"/>
    </reaction>
</comment>
<keyword evidence="13 16" id="KW-0131">Cell cycle</keyword>
<dbReference type="HAMAP" id="MF_00037">
    <property type="entry name" value="MurB"/>
    <property type="match status" value="1"/>
</dbReference>
<dbReference type="InterPro" id="IPR016169">
    <property type="entry name" value="FAD-bd_PCMH_sub2"/>
</dbReference>
<dbReference type="RefSeq" id="WP_084664509.1">
    <property type="nucleotide sequence ID" value="NZ_LT838272.1"/>
</dbReference>
<evidence type="ECO:0000256" key="13">
    <source>
        <dbReference type="ARBA" id="ARBA00023306"/>
    </source>
</evidence>
<dbReference type="GO" id="GO:0008360">
    <property type="term" value="P:regulation of cell shape"/>
    <property type="evidence" value="ECO:0007669"/>
    <property type="project" value="UniProtKB-KW"/>
</dbReference>
<dbReference type="AlphaFoldDB" id="A0A1W1VM10"/>
<evidence type="ECO:0000256" key="2">
    <source>
        <dbReference type="ARBA" id="ARBA00003921"/>
    </source>
</evidence>
<gene>
    <name evidence="16" type="primary">murB</name>
    <name evidence="18" type="ORF">SAMN00808754_1016</name>
</gene>
<comment type="pathway">
    <text evidence="4 16">Cell wall biogenesis; peptidoglycan biosynthesis.</text>
</comment>
<evidence type="ECO:0000256" key="7">
    <source>
        <dbReference type="ARBA" id="ARBA00022630"/>
    </source>
</evidence>
<comment type="similarity">
    <text evidence="16">Belongs to the MurB family.</text>
</comment>
<comment type="function">
    <text evidence="2 16">Cell wall formation.</text>
</comment>
<dbReference type="Pfam" id="PF01565">
    <property type="entry name" value="FAD_binding_4"/>
    <property type="match status" value="1"/>
</dbReference>
<dbReference type="InterPro" id="IPR016167">
    <property type="entry name" value="FAD-bd_PCMH_sub1"/>
</dbReference>
<dbReference type="GO" id="GO:0071555">
    <property type="term" value="P:cell wall organization"/>
    <property type="evidence" value="ECO:0007669"/>
    <property type="project" value="UniProtKB-KW"/>
</dbReference>
<keyword evidence="12 16" id="KW-0560">Oxidoreductase</keyword>
<evidence type="ECO:0000259" key="17">
    <source>
        <dbReference type="PROSITE" id="PS51387"/>
    </source>
</evidence>
<evidence type="ECO:0000256" key="3">
    <source>
        <dbReference type="ARBA" id="ARBA00004496"/>
    </source>
</evidence>
<evidence type="ECO:0000256" key="12">
    <source>
        <dbReference type="ARBA" id="ARBA00023002"/>
    </source>
</evidence>
<evidence type="ECO:0000256" key="5">
    <source>
        <dbReference type="ARBA" id="ARBA00022490"/>
    </source>
</evidence>
<evidence type="ECO:0000256" key="6">
    <source>
        <dbReference type="ARBA" id="ARBA00022618"/>
    </source>
</evidence>
<dbReference type="NCBIfam" id="NF010480">
    <property type="entry name" value="PRK13905.1"/>
    <property type="match status" value="1"/>
</dbReference>
<dbReference type="SUPFAM" id="SSF56194">
    <property type="entry name" value="Uridine diphospho-N-Acetylenolpyruvylglucosamine reductase, MurB, C-terminal domain"/>
    <property type="match status" value="1"/>
</dbReference>
<dbReference type="PANTHER" id="PTHR21071">
    <property type="entry name" value="UDP-N-ACETYLENOLPYRUVOYLGLUCOSAMINE REDUCTASE"/>
    <property type="match status" value="1"/>
</dbReference>
<feature type="active site" evidence="16">
    <location>
        <position position="296"/>
    </location>
</feature>
<feature type="active site" evidence="16">
    <location>
        <position position="176"/>
    </location>
</feature>
<dbReference type="PROSITE" id="PS51387">
    <property type="entry name" value="FAD_PCMH"/>
    <property type="match status" value="1"/>
</dbReference>
<evidence type="ECO:0000313" key="18">
    <source>
        <dbReference type="EMBL" id="SMB94356.1"/>
    </source>
</evidence>
<dbReference type="GO" id="GO:0071949">
    <property type="term" value="F:FAD binding"/>
    <property type="evidence" value="ECO:0007669"/>
    <property type="project" value="InterPro"/>
</dbReference>
<dbReference type="InterPro" id="IPR011601">
    <property type="entry name" value="MurB_C"/>
</dbReference>
<dbReference type="Gene3D" id="3.90.78.10">
    <property type="entry name" value="UDP-N-acetylenolpyruvoylglucosamine reductase, C-terminal domain"/>
    <property type="match status" value="1"/>
</dbReference>
<evidence type="ECO:0000256" key="8">
    <source>
        <dbReference type="ARBA" id="ARBA00022827"/>
    </source>
</evidence>
<evidence type="ECO:0000256" key="4">
    <source>
        <dbReference type="ARBA" id="ARBA00004752"/>
    </source>
</evidence>
<evidence type="ECO:0000256" key="11">
    <source>
        <dbReference type="ARBA" id="ARBA00022984"/>
    </source>
</evidence>
<sequence length="304" mass="33008">MNDLSSLGAELQRYIMGQVLIDEPLSRHTTFRIGGPADLLVLPISRADLEACLEFSRQKGVPLHIMGKGSNLLVRERGVRGLVIKTTKLSRIRVEDLSIRAEAGASLARVLSVAQKAGLSGLEFATGIPATLGGATVMNAGTPDGFLGEVILKVEVLDKEGRFLFLESSELGFGYRESRLKGSGLVIVTVELALKPGDPKEIARLIAERLALRRRKQPLAWPNAGCIFKNPPGYAAGWLIEQAGAKGWRQGDAEVSTTHANFIINRGKATASDVLALVERIREAVFRRFGIYLELEIETWGEGP</sequence>
<evidence type="ECO:0000256" key="1">
    <source>
        <dbReference type="ARBA" id="ARBA00001974"/>
    </source>
</evidence>
<dbReference type="PANTHER" id="PTHR21071:SF4">
    <property type="entry name" value="UDP-N-ACETYLENOLPYRUVOYLGLUCOSAMINE REDUCTASE"/>
    <property type="match status" value="1"/>
</dbReference>
<dbReference type="EC" id="1.3.1.98" evidence="16"/>
<protein>
    <recommendedName>
        <fullName evidence="16">UDP-N-acetylenolpyruvoylglucosamine reductase</fullName>
        <ecNumber evidence="16">1.3.1.98</ecNumber>
    </recommendedName>
    <alternativeName>
        <fullName evidence="16">UDP-N-acetylmuramate dehydrogenase</fullName>
    </alternativeName>
</protein>
<dbReference type="GO" id="GO:0005829">
    <property type="term" value="C:cytosol"/>
    <property type="evidence" value="ECO:0007669"/>
    <property type="project" value="TreeGrafter"/>
</dbReference>
<evidence type="ECO:0000256" key="10">
    <source>
        <dbReference type="ARBA" id="ARBA00022960"/>
    </source>
</evidence>
<feature type="active site" description="Proton donor" evidence="16">
    <location>
        <position position="226"/>
    </location>
</feature>
<dbReference type="InterPro" id="IPR036318">
    <property type="entry name" value="FAD-bd_PCMH-like_sf"/>
</dbReference>
<dbReference type="GO" id="GO:0008762">
    <property type="term" value="F:UDP-N-acetylmuramate dehydrogenase activity"/>
    <property type="evidence" value="ECO:0007669"/>
    <property type="project" value="UniProtKB-UniRule"/>
</dbReference>
<organism evidence="18 19">
    <name type="scientific">Thermanaeromonas toyohensis ToBE</name>
    <dbReference type="NCBI Taxonomy" id="698762"/>
    <lineage>
        <taxon>Bacteria</taxon>
        <taxon>Bacillati</taxon>
        <taxon>Bacillota</taxon>
        <taxon>Clostridia</taxon>
        <taxon>Neomoorellales</taxon>
        <taxon>Neomoorellaceae</taxon>
        <taxon>Thermanaeromonas</taxon>
    </lineage>
</organism>
<proteinExistence type="inferred from homology"/>
<keyword evidence="9 16" id="KW-0521">NADP</keyword>
<comment type="cofactor">
    <cofactor evidence="1 16">
        <name>FAD</name>
        <dbReference type="ChEBI" id="CHEBI:57692"/>
    </cofactor>
</comment>
<dbReference type="InterPro" id="IPR003170">
    <property type="entry name" value="MurB"/>
</dbReference>
<name>A0A1W1VM10_9FIRM</name>
<dbReference type="Gene3D" id="3.30.43.10">
    <property type="entry name" value="Uridine Diphospho-n-acetylenolpyruvylglucosamine Reductase, domain 2"/>
    <property type="match status" value="1"/>
</dbReference>
<keyword evidence="19" id="KW-1185">Reference proteome</keyword>
<evidence type="ECO:0000313" key="19">
    <source>
        <dbReference type="Proteomes" id="UP000192569"/>
    </source>
</evidence>
<dbReference type="SUPFAM" id="SSF56176">
    <property type="entry name" value="FAD-binding/transporter-associated domain-like"/>
    <property type="match status" value="1"/>
</dbReference>
<dbReference type="Pfam" id="PF02873">
    <property type="entry name" value="MurB_C"/>
    <property type="match status" value="1"/>
</dbReference>
<evidence type="ECO:0000256" key="9">
    <source>
        <dbReference type="ARBA" id="ARBA00022857"/>
    </source>
</evidence>
<accession>A0A1W1VM10</accession>
<dbReference type="InterPro" id="IPR016166">
    <property type="entry name" value="FAD-bd_PCMH"/>
</dbReference>
<dbReference type="GO" id="GO:0051301">
    <property type="term" value="P:cell division"/>
    <property type="evidence" value="ECO:0007669"/>
    <property type="project" value="UniProtKB-KW"/>
</dbReference>
<dbReference type="Gene3D" id="3.30.465.10">
    <property type="match status" value="1"/>
</dbReference>
<dbReference type="NCBIfam" id="TIGR00179">
    <property type="entry name" value="murB"/>
    <property type="match status" value="1"/>
</dbReference>
<keyword evidence="14 16" id="KW-0961">Cell wall biogenesis/degradation</keyword>
<evidence type="ECO:0000256" key="14">
    <source>
        <dbReference type="ARBA" id="ARBA00023316"/>
    </source>
</evidence>
<dbReference type="InterPro" id="IPR006094">
    <property type="entry name" value="Oxid_FAD_bind_N"/>
</dbReference>
<reference evidence="18 19" key="1">
    <citation type="submission" date="2017-04" db="EMBL/GenBank/DDBJ databases">
        <authorList>
            <person name="Afonso C.L."/>
            <person name="Miller P.J."/>
            <person name="Scott M.A."/>
            <person name="Spackman E."/>
            <person name="Goraichik I."/>
            <person name="Dimitrov K.M."/>
            <person name="Suarez D.L."/>
            <person name="Swayne D.E."/>
        </authorList>
    </citation>
    <scope>NUCLEOTIDE SEQUENCE [LARGE SCALE GENOMIC DNA]</scope>
    <source>
        <strain evidence="18 19">ToBE</strain>
    </source>
</reference>
<dbReference type="GO" id="GO:0009252">
    <property type="term" value="P:peptidoglycan biosynthetic process"/>
    <property type="evidence" value="ECO:0007669"/>
    <property type="project" value="UniProtKB-UniRule"/>
</dbReference>
<evidence type="ECO:0000256" key="15">
    <source>
        <dbReference type="ARBA" id="ARBA00048914"/>
    </source>
</evidence>
<dbReference type="EMBL" id="LT838272">
    <property type="protein sequence ID" value="SMB94356.1"/>
    <property type="molecule type" value="Genomic_DNA"/>
</dbReference>
<dbReference type="InterPro" id="IPR036635">
    <property type="entry name" value="MurB_C_sf"/>
</dbReference>
<evidence type="ECO:0000256" key="16">
    <source>
        <dbReference type="HAMAP-Rule" id="MF_00037"/>
    </source>
</evidence>
<dbReference type="STRING" id="698762.SAMN00808754_1016"/>
<keyword evidence="5 16" id="KW-0963">Cytoplasm</keyword>
<keyword evidence="7 16" id="KW-0285">Flavoprotein</keyword>
<dbReference type="Proteomes" id="UP000192569">
    <property type="component" value="Chromosome I"/>
</dbReference>
<keyword evidence="8 16" id="KW-0274">FAD</keyword>